<dbReference type="Proteomes" id="UP001281147">
    <property type="component" value="Unassembled WGS sequence"/>
</dbReference>
<accession>A0ACC3NFJ6</accession>
<name>A0ACC3NFJ6_9PEZI</name>
<reference evidence="1" key="1">
    <citation type="submission" date="2023-07" db="EMBL/GenBank/DDBJ databases">
        <title>Black Yeasts Isolated from many extreme environments.</title>
        <authorList>
            <person name="Coleine C."/>
            <person name="Stajich J.E."/>
            <person name="Selbmann L."/>
        </authorList>
    </citation>
    <scope>NUCLEOTIDE SEQUENCE</scope>
    <source>
        <strain evidence="1">CCFEE 5714</strain>
    </source>
</reference>
<gene>
    <name evidence="1" type="ORF">LTR37_006770</name>
</gene>
<dbReference type="EMBL" id="JAUTXU010000045">
    <property type="protein sequence ID" value="KAK3716040.1"/>
    <property type="molecule type" value="Genomic_DNA"/>
</dbReference>
<comment type="caution">
    <text evidence="1">The sequence shown here is derived from an EMBL/GenBank/DDBJ whole genome shotgun (WGS) entry which is preliminary data.</text>
</comment>
<evidence type="ECO:0000313" key="2">
    <source>
        <dbReference type="Proteomes" id="UP001281147"/>
    </source>
</evidence>
<proteinExistence type="predicted"/>
<sequence length="388" mass="41727">MSAKLVALGYTPGHSRNSILCLLQSVQALLSTAVSPTSSLPCQAVVDQSASAAAAGMPTGYLMKEDNTTSIARQSATHTGYTSQLTLLVLLFLNNEMDPFSSSGELVNIHTTFTQSQYSSVLSDYDAASFSPENRLPIQILQYRAQCALGQYDDVIGSISDSDAKSMPDLAAVRVYASYLQHGSDNAVTEAERLAERQGDNLTVQLLCGTVLARAAKPEQAVQLLSKHQGSLDAVALIVQIHLSQNRTDLAIKEARSARSFAQDALLVNLAESGSENYQKAFYVFEELAQGPSSTSATSLIAQAVSELHMGRVEEAEVALNQALTMEPGNSTALANRTVLDCILGKDVGESRRNLEGVDAEHEILEDFRLKREAFGVAMGKYTPKFEP</sequence>
<keyword evidence="2" id="KW-1185">Reference proteome</keyword>
<organism evidence="1 2">
    <name type="scientific">Vermiconidia calcicola</name>
    <dbReference type="NCBI Taxonomy" id="1690605"/>
    <lineage>
        <taxon>Eukaryota</taxon>
        <taxon>Fungi</taxon>
        <taxon>Dikarya</taxon>
        <taxon>Ascomycota</taxon>
        <taxon>Pezizomycotina</taxon>
        <taxon>Dothideomycetes</taxon>
        <taxon>Dothideomycetidae</taxon>
        <taxon>Mycosphaerellales</taxon>
        <taxon>Extremaceae</taxon>
        <taxon>Vermiconidia</taxon>
    </lineage>
</organism>
<evidence type="ECO:0000313" key="1">
    <source>
        <dbReference type="EMBL" id="KAK3716040.1"/>
    </source>
</evidence>
<protein>
    <submittedName>
        <fullName evidence="1">Uncharacterized protein</fullName>
    </submittedName>
</protein>